<evidence type="ECO:0000256" key="5">
    <source>
        <dbReference type="SAM" id="Phobius"/>
    </source>
</evidence>
<dbReference type="Pfam" id="PF00328">
    <property type="entry name" value="His_Phos_2"/>
    <property type="match status" value="1"/>
</dbReference>
<sequence length="532" mass="57813">MASLMDYFRRGGSRYSRLPTNDATSELPESAAHGQAVPDHRAHSRHERSRRAFKVAALALMLLMAGFLAVTFLRAATSTAQHCDTPERGFQCSPTTSHFWGQYSPYFSVPSEIDASVPEGCELTFAQILSRHGARAPTHSKAVFYAKVIDDIQQTATSYAAGYEFLKTYNYTLGADQLTPLGQQQMVNSGLKFYRRYCSLARKSVPFIRTSGQERVVQSAQNFTQGFHAALLADPKATAPHDFPYDMVVISEAATANNTLHHGLCTAFEDGVYSTIGDSAQATYQAVFAPPITARLNEHLPGANLSDAETVALMDLCPFDTVASSPSASLSLSPFCHLFTAAEWLAYDYYQSLGKWYGFGPGNPLGPTQGAGFANELVARLTRAPVRDATSTNASLDADPRTFPLDRALYADFSHDNDMMGILGALGVYDGVVGKVDNTTRTGPERNSGFAASWAVPFAARVYVEKMRCGGGRGGRGDEEAEEEEMVRVLVNDRVMPLKGCGADERGLCTLSSFVESMAFARGNGRWDLCFA</sequence>
<proteinExistence type="inferred from homology"/>
<dbReference type="PANTHER" id="PTHR20963">
    <property type="entry name" value="MULTIPLE INOSITOL POLYPHOSPHATE PHOSPHATASE-RELATED"/>
    <property type="match status" value="1"/>
</dbReference>
<dbReference type="GO" id="GO:0016158">
    <property type="term" value="F:inositol hexakisphosphate 3-phosphatase activity"/>
    <property type="evidence" value="ECO:0007669"/>
    <property type="project" value="UniProtKB-EC"/>
</dbReference>
<dbReference type="InterPro" id="IPR033379">
    <property type="entry name" value="Acid_Pase_AS"/>
</dbReference>
<organism evidence="6 7">
    <name type="scientific">Thermothielavioides terrestris</name>
    <dbReference type="NCBI Taxonomy" id="2587410"/>
    <lineage>
        <taxon>Eukaryota</taxon>
        <taxon>Fungi</taxon>
        <taxon>Dikarya</taxon>
        <taxon>Ascomycota</taxon>
        <taxon>Pezizomycotina</taxon>
        <taxon>Sordariomycetes</taxon>
        <taxon>Sordariomycetidae</taxon>
        <taxon>Sordariales</taxon>
        <taxon>Chaetomiaceae</taxon>
        <taxon>Thermothielavioides</taxon>
    </lineage>
</organism>
<dbReference type="AlphaFoldDB" id="A0A3S4BNV2"/>
<gene>
    <name evidence="6" type="ORF">TT172_LOCUS7619</name>
</gene>
<dbReference type="Proteomes" id="UP000289323">
    <property type="component" value="Unassembled WGS sequence"/>
</dbReference>
<keyword evidence="5" id="KW-0812">Transmembrane</keyword>
<dbReference type="SUPFAM" id="SSF53254">
    <property type="entry name" value="Phosphoglycerate mutase-like"/>
    <property type="match status" value="1"/>
</dbReference>
<dbReference type="PANTHER" id="PTHR20963:SF24">
    <property type="entry name" value="3-PHYTASE B"/>
    <property type="match status" value="1"/>
</dbReference>
<dbReference type="InterPro" id="IPR000560">
    <property type="entry name" value="His_Pase_clade-2"/>
</dbReference>
<evidence type="ECO:0000313" key="7">
    <source>
        <dbReference type="Proteomes" id="UP000289323"/>
    </source>
</evidence>
<evidence type="ECO:0000256" key="4">
    <source>
        <dbReference type="SAM" id="MobiDB-lite"/>
    </source>
</evidence>
<accession>A0A3S4BNV2</accession>
<dbReference type="EC" id="3.1.3.8" evidence="2"/>
<keyword evidence="5" id="KW-0472">Membrane</keyword>
<feature type="region of interest" description="Disordered" evidence="4">
    <location>
        <begin position="18"/>
        <end position="46"/>
    </location>
</feature>
<keyword evidence="5" id="KW-1133">Transmembrane helix</keyword>
<dbReference type="EMBL" id="OUUZ01000015">
    <property type="protein sequence ID" value="SPQ25200.1"/>
    <property type="molecule type" value="Genomic_DNA"/>
</dbReference>
<dbReference type="PROSITE" id="PS00616">
    <property type="entry name" value="HIS_ACID_PHOSPHAT_1"/>
    <property type="match status" value="1"/>
</dbReference>
<evidence type="ECO:0000256" key="1">
    <source>
        <dbReference type="ARBA" id="ARBA00005375"/>
    </source>
</evidence>
<feature type="transmembrane region" description="Helical" evidence="5">
    <location>
        <begin position="55"/>
        <end position="76"/>
    </location>
</feature>
<reference evidence="6 7" key="1">
    <citation type="submission" date="2018-04" db="EMBL/GenBank/DDBJ databases">
        <authorList>
            <person name="Huttner S."/>
            <person name="Dainat J."/>
        </authorList>
    </citation>
    <scope>NUCLEOTIDE SEQUENCE [LARGE SCALE GENOMIC DNA]</scope>
</reference>
<evidence type="ECO:0000256" key="2">
    <source>
        <dbReference type="ARBA" id="ARBA00012632"/>
    </source>
</evidence>
<dbReference type="CDD" id="cd07061">
    <property type="entry name" value="HP_HAP_like"/>
    <property type="match status" value="1"/>
</dbReference>
<dbReference type="Gene3D" id="3.40.50.1240">
    <property type="entry name" value="Phosphoglycerate mutase-like"/>
    <property type="match status" value="1"/>
</dbReference>
<keyword evidence="3" id="KW-0378">Hydrolase</keyword>
<dbReference type="PROSITE" id="PS00778">
    <property type="entry name" value="HIS_ACID_PHOSPHAT_2"/>
    <property type="match status" value="1"/>
</dbReference>
<name>A0A3S4BNV2_9PEZI</name>
<dbReference type="GO" id="GO:0003993">
    <property type="term" value="F:acid phosphatase activity"/>
    <property type="evidence" value="ECO:0007669"/>
    <property type="project" value="TreeGrafter"/>
</dbReference>
<evidence type="ECO:0000256" key="3">
    <source>
        <dbReference type="ARBA" id="ARBA00022801"/>
    </source>
</evidence>
<dbReference type="InterPro" id="IPR029033">
    <property type="entry name" value="His_PPase_superfam"/>
</dbReference>
<evidence type="ECO:0000313" key="6">
    <source>
        <dbReference type="EMBL" id="SPQ25200.1"/>
    </source>
</evidence>
<protein>
    <recommendedName>
        <fullName evidence="2">3-phytase</fullName>
        <ecNumber evidence="2">3.1.3.8</ecNumber>
    </recommendedName>
</protein>
<comment type="similarity">
    <text evidence="1">Belongs to the histidine acid phosphatase family.</text>
</comment>